<protein>
    <submittedName>
        <fullName evidence="1">Uncharacterized protein</fullName>
    </submittedName>
</protein>
<evidence type="ECO:0000313" key="2">
    <source>
        <dbReference type="Proteomes" id="UP000826540"/>
    </source>
</evidence>
<gene>
    <name evidence="1" type="ORF">K2F26_14745</name>
</gene>
<dbReference type="Proteomes" id="UP000826540">
    <property type="component" value="Chromosome"/>
</dbReference>
<keyword evidence="2" id="KW-1185">Reference proteome</keyword>
<proteinExistence type="predicted"/>
<dbReference type="RefSeq" id="WP_220608429.1">
    <property type="nucleotide sequence ID" value="NZ_CP080598.1"/>
</dbReference>
<name>A0ABX8WUV2_9CYAN</name>
<reference evidence="1 2" key="1">
    <citation type="journal article" date="2022" name="J. Am. Chem. Soc.">
        <title>Biosynthesis of Guanitoxin Enables Global Environmental Detection in Freshwater Cyanobacteria.</title>
        <authorList>
            <person name="Lima S.T."/>
            <person name="Fallon T.R."/>
            <person name="Cordoza J.L."/>
            <person name="Chekan J.R."/>
            <person name="Delbaje E."/>
            <person name="Hopiavuori A.R."/>
            <person name="Alvarenga D.O."/>
            <person name="Wood S.M."/>
            <person name="Luhavaya H."/>
            <person name="Baumgartner J.T."/>
            <person name="Dorr F.A."/>
            <person name="Etchegaray A."/>
            <person name="Pinto E."/>
            <person name="McKinnie S.M.K."/>
            <person name="Fiore M.F."/>
            <person name="Moore B.S."/>
        </authorList>
    </citation>
    <scope>NUCLEOTIDE SEQUENCE [LARGE SCALE GENOMIC DNA]</scope>
    <source>
        <strain evidence="1 2">ITEP-024</strain>
    </source>
</reference>
<accession>A0ABX8WUV2</accession>
<organism evidence="1 2">
    <name type="scientific">Sphaerospermopsis torques-reginae ITEP-024</name>
    <dbReference type="NCBI Taxonomy" id="984208"/>
    <lineage>
        <taxon>Bacteria</taxon>
        <taxon>Bacillati</taxon>
        <taxon>Cyanobacteriota</taxon>
        <taxon>Cyanophyceae</taxon>
        <taxon>Nostocales</taxon>
        <taxon>Aphanizomenonaceae</taxon>
        <taxon>Sphaerospermopsis</taxon>
        <taxon>Sphaerospermopsis torques-reginae</taxon>
    </lineage>
</organism>
<evidence type="ECO:0000313" key="1">
    <source>
        <dbReference type="EMBL" id="QYX30197.1"/>
    </source>
</evidence>
<dbReference type="EMBL" id="CP080598">
    <property type="protein sequence ID" value="QYX30197.1"/>
    <property type="molecule type" value="Genomic_DNA"/>
</dbReference>
<sequence>MISTNVCLENEVKQFLIKAAAVKGISVESLASEIINAVIREQFNIIPEDTISTPRRKPVLAGTQPFSFLATSEESGIPVDEWEMEK</sequence>